<name>A0A9P6AHP1_9AGAM</name>
<evidence type="ECO:0000313" key="4">
    <source>
        <dbReference type="Proteomes" id="UP000886523"/>
    </source>
</evidence>
<dbReference type="EMBL" id="MU129173">
    <property type="protein sequence ID" value="KAF9505126.1"/>
    <property type="molecule type" value="Genomic_DNA"/>
</dbReference>
<feature type="compositionally biased region" description="Basic and acidic residues" evidence="1">
    <location>
        <begin position="152"/>
        <end position="162"/>
    </location>
</feature>
<evidence type="ECO:0000256" key="1">
    <source>
        <dbReference type="SAM" id="MobiDB-lite"/>
    </source>
</evidence>
<reference evidence="3" key="1">
    <citation type="journal article" date="2020" name="Nat. Commun.">
        <title>Large-scale genome sequencing of mycorrhizal fungi provides insights into the early evolution of symbiotic traits.</title>
        <authorList>
            <person name="Miyauchi S."/>
            <person name="Kiss E."/>
            <person name="Kuo A."/>
            <person name="Drula E."/>
            <person name="Kohler A."/>
            <person name="Sanchez-Garcia M."/>
            <person name="Morin E."/>
            <person name="Andreopoulos B."/>
            <person name="Barry K.W."/>
            <person name="Bonito G."/>
            <person name="Buee M."/>
            <person name="Carver A."/>
            <person name="Chen C."/>
            <person name="Cichocki N."/>
            <person name="Clum A."/>
            <person name="Culley D."/>
            <person name="Crous P.W."/>
            <person name="Fauchery L."/>
            <person name="Girlanda M."/>
            <person name="Hayes R.D."/>
            <person name="Keri Z."/>
            <person name="LaButti K."/>
            <person name="Lipzen A."/>
            <person name="Lombard V."/>
            <person name="Magnuson J."/>
            <person name="Maillard F."/>
            <person name="Murat C."/>
            <person name="Nolan M."/>
            <person name="Ohm R.A."/>
            <person name="Pangilinan J."/>
            <person name="Pereira M.F."/>
            <person name="Perotto S."/>
            <person name="Peter M."/>
            <person name="Pfister S."/>
            <person name="Riley R."/>
            <person name="Sitrit Y."/>
            <person name="Stielow J.B."/>
            <person name="Szollosi G."/>
            <person name="Zifcakova L."/>
            <person name="Stursova M."/>
            <person name="Spatafora J.W."/>
            <person name="Tedersoo L."/>
            <person name="Vaario L.M."/>
            <person name="Yamada A."/>
            <person name="Yan M."/>
            <person name="Wang P."/>
            <person name="Xu J."/>
            <person name="Bruns T."/>
            <person name="Baldrian P."/>
            <person name="Vilgalys R."/>
            <person name="Dunand C."/>
            <person name="Henrissat B."/>
            <person name="Grigoriev I.V."/>
            <person name="Hibbett D."/>
            <person name="Nagy L.G."/>
            <person name="Martin F.M."/>
        </authorList>
    </citation>
    <scope>NUCLEOTIDE SEQUENCE</scope>
    <source>
        <strain evidence="3">UP504</strain>
    </source>
</reference>
<dbReference type="OrthoDB" id="421226at2759"/>
<dbReference type="AlphaFoldDB" id="A0A9P6AHP1"/>
<feature type="domain" description="DNA repair protein rhp7 treble clef" evidence="2">
    <location>
        <begin position="180"/>
        <end position="218"/>
    </location>
</feature>
<comment type="caution">
    <text evidence="3">The sequence shown here is derived from an EMBL/GenBank/DDBJ whole genome shotgun (WGS) entry which is preliminary data.</text>
</comment>
<proteinExistence type="predicted"/>
<evidence type="ECO:0000259" key="2">
    <source>
        <dbReference type="Pfam" id="PF23550"/>
    </source>
</evidence>
<sequence>MPSPWHWGSTDQYMPPSSLYYDDNALLPSAELYDPCGSLAAPPAGTFVISEIIRHYTGTFSRTTLQPVCQNGLKALAPCHEEETDTPTFPLYLRLPLIHPLIPCPSGTSSLQELWLEHGQLPSLRVPFNAYNRRRDNQAQNEENQSEPDTEVEAKSESDHRHPFLQSEKPVAKAKDDEGIGSFKNCTKYSKKFTVTRHIPAASPPPGYLCHDCAKASGIDPFKRPVAPKQQRKGHEDEEKDHVESGIGACRRYLLHLLHHVIRDVIPELHSLIEGMPELGPHPSLCLPTFLCGHQWGGCEEQLIAQQPLYRGKASVTCFTTFTNDKSLFSRPLVGTRRYSEPSPPGRILRPTAFFFHPYIAWGSPSSLLGVPTSHFARVSGFPLDLDPGLEKRSGTELRQSVGLTLITSASTSGRTFTRARSAVARKF</sequence>
<evidence type="ECO:0000313" key="3">
    <source>
        <dbReference type="EMBL" id="KAF9505126.1"/>
    </source>
</evidence>
<accession>A0A9P6AHP1</accession>
<feature type="compositionally biased region" description="Basic and acidic residues" evidence="1">
    <location>
        <begin position="233"/>
        <end position="242"/>
    </location>
</feature>
<keyword evidence="4" id="KW-1185">Reference proteome</keyword>
<feature type="region of interest" description="Disordered" evidence="1">
    <location>
        <begin position="137"/>
        <end position="177"/>
    </location>
</feature>
<dbReference type="Proteomes" id="UP000886523">
    <property type="component" value="Unassembled WGS sequence"/>
</dbReference>
<gene>
    <name evidence="3" type="ORF">BS47DRAFT_1400713</name>
</gene>
<organism evidence="3 4">
    <name type="scientific">Hydnum rufescens UP504</name>
    <dbReference type="NCBI Taxonomy" id="1448309"/>
    <lineage>
        <taxon>Eukaryota</taxon>
        <taxon>Fungi</taxon>
        <taxon>Dikarya</taxon>
        <taxon>Basidiomycota</taxon>
        <taxon>Agaricomycotina</taxon>
        <taxon>Agaricomycetes</taxon>
        <taxon>Cantharellales</taxon>
        <taxon>Hydnaceae</taxon>
        <taxon>Hydnum</taxon>
    </lineage>
</organism>
<feature type="region of interest" description="Disordered" evidence="1">
    <location>
        <begin position="221"/>
        <end position="242"/>
    </location>
</feature>
<dbReference type="InterPro" id="IPR056451">
    <property type="entry name" value="Znf_Tbcl_Rhp7"/>
</dbReference>
<protein>
    <recommendedName>
        <fullName evidence="2">DNA repair protein rhp7 treble clef domain-containing protein</fullName>
    </recommendedName>
</protein>
<dbReference type="Pfam" id="PF23550">
    <property type="entry name" value="zf_Tbcl_Rhp7"/>
    <property type="match status" value="1"/>
</dbReference>